<comment type="caution">
    <text evidence="3">The sequence shown here is derived from an EMBL/GenBank/DDBJ whole genome shotgun (WGS) entry which is preliminary data.</text>
</comment>
<feature type="compositionally biased region" description="Low complexity" evidence="1">
    <location>
        <begin position="98"/>
        <end position="108"/>
    </location>
</feature>
<feature type="region of interest" description="Disordered" evidence="1">
    <location>
        <begin position="1"/>
        <end position="234"/>
    </location>
</feature>
<feature type="transmembrane region" description="Helical" evidence="2">
    <location>
        <begin position="584"/>
        <end position="606"/>
    </location>
</feature>
<gene>
    <name evidence="3" type="primary">PLEST008055</name>
    <name evidence="3" type="ORF">PLESTB_001681600</name>
</gene>
<keyword evidence="2" id="KW-0812">Transmembrane</keyword>
<dbReference type="InterPro" id="IPR022227">
    <property type="entry name" value="DUF3754"/>
</dbReference>
<feature type="region of interest" description="Disordered" evidence="1">
    <location>
        <begin position="248"/>
        <end position="272"/>
    </location>
</feature>
<sequence>MPKQKDSGALEPQTSMRPSRLPPATLAPLPQRPTLEPVALPPAQSLSRPRLPLAIPGQDPQPLPADPSPLPAQPSLTTHSAADKKEAAAEPPPPPAPAASAAAASSPNDAREPASIAGLASPVAASAPADAAVPPEPAPQRSSRTALQPRKTPGQTNAQAAAVEPAEASAAARRPSQTNPPAAAAKAAGAAAAAAAPASQAAPATAAPPPLRDAPAPEPADPQSPTLPGAIPGTPTVEARVRFEAAVAAAPPAASRAGQREPPKEPPPPRAVDHVSLTTDGRTVEQYIPFGFVELRNKLLADFPHVFADPGVAKKFLELCKWISLRNSLRLELDYGDADEKYAPLDPDKDTLAFKAAAAAEGSPATGSGKVPAALEPVKSLLPKTDLKAMVADLYGELDRILDKAEFTELPPEDLEDAKKHKSLMGLEVTPAPEELLEYRLHYRGTRTKTIQFRRWWLFKRRIEMNVYERLAICFRLKKPVNEEDVPEEAFHGGSLGVDTRPWYRRLMCSRRPSVAPALLDLRDEFVYMKLFKDVLQSDVDMLLPGAVIKFTWLDYAMVWVPIVVGCGMAIWKAMNGTIDFTNLINAALSIVLIVMPITWGVRAYFAVKEQQRLHQAHLNAVYLTHNLNNNAGVISQLLGEAQEQEDNETMLAYFFLWLGEAAPRPLPKVELDRAVEAYLQRNLDELNVAVRMDYEVIDSITKLERLGLVHSTRGEDGVRRLQALPLDLALEKAHVRHFDESREVGQPEVHSAEAKRQGSIGLAWHECVDVFKPTGQKFRYFWNAHTGESQYHEPDEPYIKLGTAAALDLEDAYGVNMSDPKKQPTLQHAKTV</sequence>
<feature type="compositionally biased region" description="Low complexity" evidence="1">
    <location>
        <begin position="120"/>
        <end position="133"/>
    </location>
</feature>
<dbReference type="PANTHER" id="PTHR33645:SF11">
    <property type="entry name" value="AMINOPEPTIDASE (DUF3754)"/>
    <property type="match status" value="1"/>
</dbReference>
<feature type="transmembrane region" description="Helical" evidence="2">
    <location>
        <begin position="553"/>
        <end position="572"/>
    </location>
</feature>
<proteinExistence type="predicted"/>
<dbReference type="EMBL" id="BRXU01000039">
    <property type="protein sequence ID" value="GLC60836.1"/>
    <property type="molecule type" value="Genomic_DNA"/>
</dbReference>
<feature type="compositionally biased region" description="Low complexity" evidence="1">
    <location>
        <begin position="248"/>
        <end position="257"/>
    </location>
</feature>
<name>A0A9W6BYD7_9CHLO</name>
<feature type="compositionally biased region" description="Pro residues" evidence="1">
    <location>
        <begin position="59"/>
        <end position="72"/>
    </location>
</feature>
<evidence type="ECO:0000313" key="3">
    <source>
        <dbReference type="EMBL" id="GLC60836.1"/>
    </source>
</evidence>
<evidence type="ECO:0000256" key="1">
    <source>
        <dbReference type="SAM" id="MobiDB-lite"/>
    </source>
</evidence>
<dbReference type="CDD" id="cd00201">
    <property type="entry name" value="WW"/>
    <property type="match status" value="1"/>
</dbReference>
<dbReference type="InterPro" id="IPR001202">
    <property type="entry name" value="WW_dom"/>
</dbReference>
<keyword evidence="2" id="KW-1133">Transmembrane helix</keyword>
<protein>
    <recommendedName>
        <fullName evidence="5">WW domain-containing protein</fullName>
    </recommendedName>
</protein>
<feature type="compositionally biased region" description="Low complexity" evidence="1">
    <location>
        <begin position="158"/>
        <end position="205"/>
    </location>
</feature>
<dbReference type="Proteomes" id="UP001165080">
    <property type="component" value="Unassembled WGS sequence"/>
</dbReference>
<keyword evidence="4" id="KW-1185">Reference proteome</keyword>
<evidence type="ECO:0008006" key="5">
    <source>
        <dbReference type="Google" id="ProtNLM"/>
    </source>
</evidence>
<feature type="compositionally biased region" description="Pro residues" evidence="1">
    <location>
        <begin position="206"/>
        <end position="222"/>
    </location>
</feature>
<accession>A0A9W6BYD7</accession>
<organism evidence="3 4">
    <name type="scientific">Pleodorina starrii</name>
    <dbReference type="NCBI Taxonomy" id="330485"/>
    <lineage>
        <taxon>Eukaryota</taxon>
        <taxon>Viridiplantae</taxon>
        <taxon>Chlorophyta</taxon>
        <taxon>core chlorophytes</taxon>
        <taxon>Chlorophyceae</taxon>
        <taxon>CS clade</taxon>
        <taxon>Chlamydomonadales</taxon>
        <taxon>Volvocaceae</taxon>
        <taxon>Pleodorina</taxon>
    </lineage>
</organism>
<dbReference type="PANTHER" id="PTHR33645">
    <property type="entry name" value="AMINOPEPTIDASE (DUF3754)"/>
    <property type="match status" value="1"/>
</dbReference>
<dbReference type="Pfam" id="PF12576">
    <property type="entry name" value="DUF3754"/>
    <property type="match status" value="1"/>
</dbReference>
<evidence type="ECO:0000313" key="4">
    <source>
        <dbReference type="Proteomes" id="UP001165080"/>
    </source>
</evidence>
<keyword evidence="2" id="KW-0472">Membrane</keyword>
<evidence type="ECO:0000256" key="2">
    <source>
        <dbReference type="SAM" id="Phobius"/>
    </source>
</evidence>
<dbReference type="AlphaFoldDB" id="A0A9W6BYD7"/>
<reference evidence="3 4" key="1">
    <citation type="journal article" date="2023" name="Commun. Biol.">
        <title>Reorganization of the ancestral sex-determining regions during the evolution of trioecy in Pleodorina starrii.</title>
        <authorList>
            <person name="Takahashi K."/>
            <person name="Suzuki S."/>
            <person name="Kawai-Toyooka H."/>
            <person name="Yamamoto K."/>
            <person name="Hamaji T."/>
            <person name="Ootsuki R."/>
            <person name="Yamaguchi H."/>
            <person name="Kawachi M."/>
            <person name="Higashiyama T."/>
            <person name="Nozaki H."/>
        </authorList>
    </citation>
    <scope>NUCLEOTIDE SEQUENCE [LARGE SCALE GENOMIC DNA]</scope>
    <source>
        <strain evidence="3 4">NIES-4479</strain>
    </source>
</reference>